<dbReference type="PANTHER" id="PTHR32309:SF31">
    <property type="entry name" value="CAPSULAR EXOPOLYSACCHARIDE FAMILY"/>
    <property type="match status" value="1"/>
</dbReference>
<dbReference type="OrthoDB" id="9775724at2"/>
<dbReference type="InterPro" id="IPR002586">
    <property type="entry name" value="CobQ/CobB/MinD/ParA_Nub-bd_dom"/>
</dbReference>
<dbReference type="EMBL" id="QLMG01000007">
    <property type="protein sequence ID" value="RAK20022.1"/>
    <property type="molecule type" value="Genomic_DNA"/>
</dbReference>
<dbReference type="InterPro" id="IPR005702">
    <property type="entry name" value="Wzc-like_C"/>
</dbReference>
<dbReference type="Proteomes" id="UP000249165">
    <property type="component" value="Unassembled WGS sequence"/>
</dbReference>
<feature type="compositionally biased region" description="Basic and acidic residues" evidence="3">
    <location>
        <begin position="30"/>
        <end position="42"/>
    </location>
</feature>
<organism evidence="5 6">
    <name type="scientific">Salipiger aestuarii</name>
    <dbReference type="NCBI Taxonomy" id="568098"/>
    <lineage>
        <taxon>Bacteria</taxon>
        <taxon>Pseudomonadati</taxon>
        <taxon>Pseudomonadota</taxon>
        <taxon>Alphaproteobacteria</taxon>
        <taxon>Rhodobacterales</taxon>
        <taxon>Roseobacteraceae</taxon>
        <taxon>Salipiger</taxon>
    </lineage>
</organism>
<dbReference type="RefSeq" id="WP_111549915.1">
    <property type="nucleotide sequence ID" value="NZ_LIQE01000027.1"/>
</dbReference>
<keyword evidence="1" id="KW-0547">Nucleotide-binding</keyword>
<evidence type="ECO:0000313" key="6">
    <source>
        <dbReference type="Proteomes" id="UP000249165"/>
    </source>
</evidence>
<reference evidence="5 6" key="1">
    <citation type="submission" date="2018-06" db="EMBL/GenBank/DDBJ databases">
        <title>Genomic Encyclopedia of Archaeal and Bacterial Type Strains, Phase II (KMG-II): from individual species to whole genera.</title>
        <authorList>
            <person name="Goeker M."/>
        </authorList>
    </citation>
    <scope>NUCLEOTIDE SEQUENCE [LARGE SCALE GENOMIC DNA]</scope>
    <source>
        <strain evidence="5 6">DSM 22011</strain>
    </source>
</reference>
<gene>
    <name evidence="5" type="ORF">ATI53_100721</name>
</gene>
<keyword evidence="2" id="KW-0067">ATP-binding</keyword>
<evidence type="ECO:0000259" key="4">
    <source>
        <dbReference type="Pfam" id="PF01656"/>
    </source>
</evidence>
<evidence type="ECO:0000313" key="5">
    <source>
        <dbReference type="EMBL" id="RAK20022.1"/>
    </source>
</evidence>
<protein>
    <submittedName>
        <fullName evidence="5">Mrp family chromosome partitioning ATPase</fullName>
    </submittedName>
</protein>
<dbReference type="AlphaFoldDB" id="A0A327YI48"/>
<name>A0A327YI48_9RHOB</name>
<dbReference type="Pfam" id="PF01656">
    <property type="entry name" value="CbiA"/>
    <property type="match status" value="1"/>
</dbReference>
<evidence type="ECO:0000256" key="3">
    <source>
        <dbReference type="SAM" id="MobiDB-lite"/>
    </source>
</evidence>
<feature type="compositionally biased region" description="Basic and acidic residues" evidence="3">
    <location>
        <begin position="49"/>
        <end position="114"/>
    </location>
</feature>
<dbReference type="Gene3D" id="3.40.50.300">
    <property type="entry name" value="P-loop containing nucleotide triphosphate hydrolases"/>
    <property type="match status" value="1"/>
</dbReference>
<feature type="domain" description="CobQ/CobB/MinD/ParA nucleotide binding" evidence="4">
    <location>
        <begin position="170"/>
        <end position="350"/>
    </location>
</feature>
<dbReference type="CDD" id="cd05387">
    <property type="entry name" value="BY-kinase"/>
    <property type="match status" value="1"/>
</dbReference>
<feature type="region of interest" description="Disordered" evidence="3">
    <location>
        <begin position="30"/>
        <end position="116"/>
    </location>
</feature>
<dbReference type="SUPFAM" id="SSF52540">
    <property type="entry name" value="P-loop containing nucleoside triphosphate hydrolases"/>
    <property type="match status" value="1"/>
</dbReference>
<sequence>MTDDRKFRRRNPLSAEIAAGEQAAKLARAEDARRMAAAEEQSRIAAAQEAERQHKLTAERQAEADRRAAAERQGEVERLAEVERRAKAEQQAEAEHQAQAERQAGADRQAKDDASPDMVWSRLPVFSVNARHLDRNRIVTAGRQDPAHAAFDVLRTRLLQALSENGWRRVAITSPTKDCGKTFTAANLAISLSRHQNCRALLIDCDLRRPTLHKVMGADNPGSMGDVLRGRLSAEAHFQRMGDNDIHAGPNVAFGFNGVVEPYASELLQSPETAQTLQTIERRLAPDVILFDLPPALFSDDVIAFRPLFDGVLLVVGGGLTTDKEIREVERRLGENTPLLGTVLNRAEGTQLSKYSY</sequence>
<comment type="caution">
    <text evidence="5">The sequence shown here is derived from an EMBL/GenBank/DDBJ whole genome shotgun (WGS) entry which is preliminary data.</text>
</comment>
<dbReference type="InterPro" id="IPR050445">
    <property type="entry name" value="Bact_polysacc_biosynth/exp"/>
</dbReference>
<dbReference type="InterPro" id="IPR027417">
    <property type="entry name" value="P-loop_NTPase"/>
</dbReference>
<dbReference type="PANTHER" id="PTHR32309">
    <property type="entry name" value="TYROSINE-PROTEIN KINASE"/>
    <property type="match status" value="1"/>
</dbReference>
<proteinExistence type="predicted"/>
<keyword evidence="6" id="KW-1185">Reference proteome</keyword>
<evidence type="ECO:0000256" key="1">
    <source>
        <dbReference type="ARBA" id="ARBA00022741"/>
    </source>
</evidence>
<accession>A0A327YI48</accession>
<evidence type="ECO:0000256" key="2">
    <source>
        <dbReference type="ARBA" id="ARBA00022840"/>
    </source>
</evidence>